<keyword evidence="2" id="KW-1185">Reference proteome</keyword>
<gene>
    <name evidence="1" type="ORF">BDA99DRAFT_566158</name>
</gene>
<evidence type="ECO:0000313" key="1">
    <source>
        <dbReference type="EMBL" id="KAI9244701.1"/>
    </source>
</evidence>
<reference evidence="1" key="2">
    <citation type="submission" date="2023-02" db="EMBL/GenBank/DDBJ databases">
        <authorList>
            <consortium name="DOE Joint Genome Institute"/>
            <person name="Mondo S.J."/>
            <person name="Chang Y."/>
            <person name="Wang Y."/>
            <person name="Ahrendt S."/>
            <person name="Andreopoulos W."/>
            <person name="Barry K."/>
            <person name="Beard J."/>
            <person name="Benny G.L."/>
            <person name="Blankenship S."/>
            <person name="Bonito G."/>
            <person name="Cuomo C."/>
            <person name="Desiro A."/>
            <person name="Gervers K.A."/>
            <person name="Hundley H."/>
            <person name="Kuo A."/>
            <person name="LaButti K."/>
            <person name="Lang B.F."/>
            <person name="Lipzen A."/>
            <person name="O'Donnell K."/>
            <person name="Pangilinan J."/>
            <person name="Reynolds N."/>
            <person name="Sandor L."/>
            <person name="Smith M.W."/>
            <person name="Tsang A."/>
            <person name="Grigoriev I.V."/>
            <person name="Stajich J.E."/>
            <person name="Spatafora J.W."/>
        </authorList>
    </citation>
    <scope>NUCLEOTIDE SEQUENCE</scope>
    <source>
        <strain evidence="1">RSA 2281</strain>
    </source>
</reference>
<organism evidence="1 2">
    <name type="scientific">Phascolomyces articulosus</name>
    <dbReference type="NCBI Taxonomy" id="60185"/>
    <lineage>
        <taxon>Eukaryota</taxon>
        <taxon>Fungi</taxon>
        <taxon>Fungi incertae sedis</taxon>
        <taxon>Mucoromycota</taxon>
        <taxon>Mucoromycotina</taxon>
        <taxon>Mucoromycetes</taxon>
        <taxon>Mucorales</taxon>
        <taxon>Lichtheimiaceae</taxon>
        <taxon>Phascolomyces</taxon>
    </lineage>
</organism>
<dbReference type="AlphaFoldDB" id="A0AAD5JLD1"/>
<sequence length="70" mass="8080">MNEYGTTEIGLNSRIDSSEAINELELKCPKTIKDMLLRMMRTYSGIQHDLMTCGFNIYDNPKGYVCRLSR</sequence>
<dbReference type="EMBL" id="JAIXMP010000057">
    <property type="protein sequence ID" value="KAI9244701.1"/>
    <property type="molecule type" value="Genomic_DNA"/>
</dbReference>
<accession>A0AAD5JLD1</accession>
<reference evidence="1" key="1">
    <citation type="journal article" date="2022" name="IScience">
        <title>Evolution of zygomycete secretomes and the origins of terrestrial fungal ecologies.</title>
        <authorList>
            <person name="Chang Y."/>
            <person name="Wang Y."/>
            <person name="Mondo S."/>
            <person name="Ahrendt S."/>
            <person name="Andreopoulos W."/>
            <person name="Barry K."/>
            <person name="Beard J."/>
            <person name="Benny G.L."/>
            <person name="Blankenship S."/>
            <person name="Bonito G."/>
            <person name="Cuomo C."/>
            <person name="Desiro A."/>
            <person name="Gervers K.A."/>
            <person name="Hundley H."/>
            <person name="Kuo A."/>
            <person name="LaButti K."/>
            <person name="Lang B.F."/>
            <person name="Lipzen A."/>
            <person name="O'Donnell K."/>
            <person name="Pangilinan J."/>
            <person name="Reynolds N."/>
            <person name="Sandor L."/>
            <person name="Smith M.E."/>
            <person name="Tsang A."/>
            <person name="Grigoriev I.V."/>
            <person name="Stajich J.E."/>
            <person name="Spatafora J.W."/>
        </authorList>
    </citation>
    <scope>NUCLEOTIDE SEQUENCE</scope>
    <source>
        <strain evidence="1">RSA 2281</strain>
    </source>
</reference>
<proteinExistence type="predicted"/>
<name>A0AAD5JLD1_9FUNG</name>
<dbReference type="Proteomes" id="UP001209540">
    <property type="component" value="Unassembled WGS sequence"/>
</dbReference>
<protein>
    <submittedName>
        <fullName evidence="1">Uncharacterized protein</fullName>
    </submittedName>
</protein>
<comment type="caution">
    <text evidence="1">The sequence shown here is derived from an EMBL/GenBank/DDBJ whole genome shotgun (WGS) entry which is preliminary data.</text>
</comment>
<evidence type="ECO:0000313" key="2">
    <source>
        <dbReference type="Proteomes" id="UP001209540"/>
    </source>
</evidence>